<reference evidence="2" key="1">
    <citation type="submission" date="2016-10" db="EMBL/GenBank/DDBJ databases">
        <authorList>
            <person name="Varghese N."/>
            <person name="Submissions S."/>
        </authorList>
    </citation>
    <scope>NUCLEOTIDE SEQUENCE [LARGE SCALE GENOMIC DNA]</scope>
    <source>
        <strain evidence="2">DSM 40318</strain>
    </source>
</reference>
<name>A0A1H4KTF1_STRMJ</name>
<proteinExistence type="predicted"/>
<dbReference type="InterPro" id="IPR046300">
    <property type="entry name" value="DUF6415"/>
</dbReference>
<organism evidence="1 2">
    <name type="scientific">Streptomyces melanosporofaciens</name>
    <dbReference type="NCBI Taxonomy" id="67327"/>
    <lineage>
        <taxon>Bacteria</taxon>
        <taxon>Bacillati</taxon>
        <taxon>Actinomycetota</taxon>
        <taxon>Actinomycetes</taxon>
        <taxon>Kitasatosporales</taxon>
        <taxon>Streptomycetaceae</taxon>
        <taxon>Streptomyces</taxon>
        <taxon>Streptomyces violaceusniger group</taxon>
    </lineage>
</organism>
<gene>
    <name evidence="1" type="ORF">SAMN04490356_0935</name>
</gene>
<dbReference type="Proteomes" id="UP000198609">
    <property type="component" value="Unassembled WGS sequence"/>
</dbReference>
<evidence type="ECO:0000313" key="1">
    <source>
        <dbReference type="EMBL" id="SEB61358.1"/>
    </source>
</evidence>
<dbReference type="Pfam" id="PF19979">
    <property type="entry name" value="DUF6415"/>
    <property type="match status" value="1"/>
</dbReference>
<evidence type="ECO:0000313" key="2">
    <source>
        <dbReference type="Proteomes" id="UP000198609"/>
    </source>
</evidence>
<sequence>MAKGMIAAHAIGKGGPREATQWVPPLDAETLEHILVKMRDWDPLDCDAIFEDLAHAFDGQPPEDSEADQLAHRLSDSLGQLVNIALAGRADQRDYETTVLVERAHTVRSKEKPIGSWTAIGYLRRLAWVTNELLERLCRTGHIDGIP</sequence>
<dbReference type="EMBL" id="FNST01000002">
    <property type="protein sequence ID" value="SEB61358.1"/>
    <property type="molecule type" value="Genomic_DNA"/>
</dbReference>
<dbReference type="AlphaFoldDB" id="A0A1H4KTF1"/>
<keyword evidence="2" id="KW-1185">Reference proteome</keyword>
<accession>A0A1H4KTF1</accession>
<protein>
    <submittedName>
        <fullName evidence="1">Uncharacterized protein</fullName>
    </submittedName>
</protein>